<organism evidence="3 4">
    <name type="scientific">Heterodera trifolii</name>
    <dbReference type="NCBI Taxonomy" id="157864"/>
    <lineage>
        <taxon>Eukaryota</taxon>
        <taxon>Metazoa</taxon>
        <taxon>Ecdysozoa</taxon>
        <taxon>Nematoda</taxon>
        <taxon>Chromadorea</taxon>
        <taxon>Rhabditida</taxon>
        <taxon>Tylenchina</taxon>
        <taxon>Tylenchomorpha</taxon>
        <taxon>Tylenchoidea</taxon>
        <taxon>Heteroderidae</taxon>
        <taxon>Heteroderinae</taxon>
        <taxon>Heterodera</taxon>
    </lineage>
</organism>
<evidence type="ECO:0000256" key="2">
    <source>
        <dbReference type="SAM" id="SignalP"/>
    </source>
</evidence>
<sequence>MSATFQILILLLALLVYTDAMMKKNITSARRRTPHSKANKELETPLLSDYDNEAHNVQESPKKKLKTKKTSKSKTVAAKPIVELVEQPSTPLMEEAAVPTMSMDDSAMEEAVESNADSMVPEHAESSGMGQAENDEPVGMEFETALAVPADPQSQHAELLEMNDVLQWEMATRSEDEQILDPEGDLDDFTMLIFQKLEKFLQNVPPSGEYTKVTEELAKMVENWKQSVQPIDVNQEIVHLFEVENSLDKLDEQLTEQNLTGIKATPAVLDIVLDIIKNDVHEEEKAGFMWKMVNRKVTHYVKNLGQLLGGISIAIKYLDQVVFVGKWALDNKFLSTEQFEQLLKVVRENQDKLNAIQHGVASKMGINLGQFDINELLGQNVPSLVNIFTQNLANNLAKIKETAQLEEVQISDKQIGTLFVSIALITANDEVEKLEDEIVGTQLTWPLFKGVGDVSKAAQMLQQMKI</sequence>
<feature type="region of interest" description="Disordered" evidence="1">
    <location>
        <begin position="28"/>
        <end position="72"/>
    </location>
</feature>
<evidence type="ECO:0000313" key="4">
    <source>
        <dbReference type="Proteomes" id="UP001620626"/>
    </source>
</evidence>
<dbReference type="AlphaFoldDB" id="A0ABD2KQH1"/>
<feature type="signal peptide" evidence="2">
    <location>
        <begin position="1"/>
        <end position="20"/>
    </location>
</feature>
<keyword evidence="2" id="KW-0732">Signal</keyword>
<protein>
    <submittedName>
        <fullName evidence="3">Uncharacterized protein</fullName>
    </submittedName>
</protein>
<proteinExistence type="predicted"/>
<comment type="caution">
    <text evidence="3">The sequence shown here is derived from an EMBL/GenBank/DDBJ whole genome shotgun (WGS) entry which is preliminary data.</text>
</comment>
<feature type="compositionally biased region" description="Basic residues" evidence="1">
    <location>
        <begin position="63"/>
        <end position="72"/>
    </location>
</feature>
<name>A0ABD2KQH1_9BILA</name>
<keyword evidence="4" id="KW-1185">Reference proteome</keyword>
<feature type="chain" id="PRO_5044892835" evidence="2">
    <location>
        <begin position="21"/>
        <end position="466"/>
    </location>
</feature>
<evidence type="ECO:0000313" key="3">
    <source>
        <dbReference type="EMBL" id="KAL3105034.1"/>
    </source>
</evidence>
<accession>A0ABD2KQH1</accession>
<feature type="compositionally biased region" description="Basic and acidic residues" evidence="1">
    <location>
        <begin position="52"/>
        <end position="62"/>
    </location>
</feature>
<dbReference type="EMBL" id="JBICBT010000692">
    <property type="protein sequence ID" value="KAL3105034.1"/>
    <property type="molecule type" value="Genomic_DNA"/>
</dbReference>
<evidence type="ECO:0000256" key="1">
    <source>
        <dbReference type="SAM" id="MobiDB-lite"/>
    </source>
</evidence>
<dbReference type="Proteomes" id="UP001620626">
    <property type="component" value="Unassembled WGS sequence"/>
</dbReference>
<reference evidence="3 4" key="1">
    <citation type="submission" date="2024-10" db="EMBL/GenBank/DDBJ databases">
        <authorList>
            <person name="Kim D."/>
        </authorList>
    </citation>
    <scope>NUCLEOTIDE SEQUENCE [LARGE SCALE GENOMIC DNA]</scope>
    <source>
        <strain evidence="3">BH-2024</strain>
    </source>
</reference>
<gene>
    <name evidence="3" type="ORF">niasHT_029415</name>
</gene>